<evidence type="ECO:0000313" key="4">
    <source>
        <dbReference type="Proteomes" id="UP000032287"/>
    </source>
</evidence>
<evidence type="ECO:0000313" key="5">
    <source>
        <dbReference type="Proteomes" id="UP000032289"/>
    </source>
</evidence>
<evidence type="ECO:0000313" key="6">
    <source>
        <dbReference type="Proteomes" id="UP000320012"/>
    </source>
</evidence>
<dbReference type="EMBL" id="VNHC01000002">
    <property type="protein sequence ID" value="TVV27799.1"/>
    <property type="molecule type" value="Genomic_DNA"/>
</dbReference>
<dbReference type="Proteomes" id="UP000320012">
    <property type="component" value="Unassembled WGS sequence"/>
</dbReference>
<reference evidence="4 5" key="1">
    <citation type="journal article" date="2015" name="Microbiology (Mosc.)">
        <title>Genomics of the Weissella cibaria species with an examination of its metabolic traits.</title>
        <authorList>
            <person name="Lynch K.M."/>
            <person name="Lucid A."/>
            <person name="Arendt E.K."/>
            <person name="Sleator R.D."/>
            <person name="Lucey B."/>
            <person name="Coffey A."/>
        </authorList>
    </citation>
    <scope>NUCLEOTIDE SEQUENCE [LARGE SCALE GENOMIC DNA]</scope>
    <source>
        <strain evidence="2 5">AB3b</strain>
        <strain evidence="1 4">MG1</strain>
    </source>
</reference>
<organism evidence="2 5">
    <name type="scientific">Weissella cibaria</name>
    <dbReference type="NCBI Taxonomy" id="137591"/>
    <lineage>
        <taxon>Bacteria</taxon>
        <taxon>Bacillati</taxon>
        <taxon>Bacillota</taxon>
        <taxon>Bacilli</taxon>
        <taxon>Lactobacillales</taxon>
        <taxon>Lactobacillaceae</taxon>
        <taxon>Weissella</taxon>
    </lineage>
</organism>
<protein>
    <submittedName>
        <fullName evidence="2">Uncharacterized protein</fullName>
    </submittedName>
</protein>
<dbReference type="RefSeq" id="WP_043708165.1">
    <property type="nucleotide sequence ID" value="NZ_CP012873.1"/>
</dbReference>
<evidence type="ECO:0000313" key="2">
    <source>
        <dbReference type="EMBL" id="KIU25032.1"/>
    </source>
</evidence>
<dbReference type="Proteomes" id="UP000032289">
    <property type="component" value="Unassembled WGS sequence"/>
</dbReference>
<dbReference type="STRING" id="137591.AO080_05935"/>
<keyword evidence="4" id="KW-1185">Reference proteome</keyword>
<reference evidence="3 6" key="2">
    <citation type="submission" date="2019-07" db="EMBL/GenBank/DDBJ databases">
        <title>Genome sequence of Weissella cibaria GK1.</title>
        <authorList>
            <person name="Choi H.-J."/>
        </authorList>
    </citation>
    <scope>NUCLEOTIDE SEQUENCE [LARGE SCALE GENOMIC DNA]</scope>
    <source>
        <strain evidence="3 6">GK1</strain>
    </source>
</reference>
<dbReference type="OrthoDB" id="9948754at2"/>
<gene>
    <name evidence="2" type="ORF">ab3b_00809</name>
    <name evidence="3" type="ORF">FO435_07855</name>
    <name evidence="1" type="ORF">QX99_01320</name>
</gene>
<dbReference type="EMBL" id="JWHT01000017">
    <property type="protein sequence ID" value="KIU25032.1"/>
    <property type="molecule type" value="Genomic_DNA"/>
</dbReference>
<dbReference type="KEGG" id="wcb:AO080_05935"/>
<dbReference type="EMBL" id="JWHU01000023">
    <property type="protein sequence ID" value="KIU20276.1"/>
    <property type="molecule type" value="Genomic_DNA"/>
</dbReference>
<dbReference type="PATRIC" id="fig|137591.24.peg.791"/>
<evidence type="ECO:0000313" key="1">
    <source>
        <dbReference type="EMBL" id="KIU20276.1"/>
    </source>
</evidence>
<proteinExistence type="predicted"/>
<dbReference type="AlphaFoldDB" id="A0A0D1M2B9"/>
<accession>A0A0D1M2B9</accession>
<dbReference type="Proteomes" id="UP000032287">
    <property type="component" value="Unassembled WGS sequence"/>
</dbReference>
<sequence precursor="true">MESRVTRMKRTRITAKLLVLVFGLLLLAGLITALETTANAEQSLAQRDTHIVTTVSTTKVTAEPVVAE</sequence>
<comment type="caution">
    <text evidence="2">The sequence shown here is derived from an EMBL/GenBank/DDBJ whole genome shotgun (WGS) entry which is preliminary data.</text>
</comment>
<evidence type="ECO:0000313" key="3">
    <source>
        <dbReference type="EMBL" id="TVV27799.1"/>
    </source>
</evidence>
<name>A0A0D1M2B9_9LACO</name>